<evidence type="ECO:0000313" key="3">
    <source>
        <dbReference type="EMBL" id="GAI46164.1"/>
    </source>
</evidence>
<dbReference type="GO" id="GO:0050577">
    <property type="term" value="F:GDP-L-fucose synthase activity"/>
    <property type="evidence" value="ECO:0007669"/>
    <property type="project" value="TreeGrafter"/>
</dbReference>
<dbReference type="EMBL" id="BARV01025710">
    <property type="protein sequence ID" value="GAI46164.1"/>
    <property type="molecule type" value="Genomic_DNA"/>
</dbReference>
<evidence type="ECO:0000259" key="2">
    <source>
        <dbReference type="Pfam" id="PF01370"/>
    </source>
</evidence>
<dbReference type="SUPFAM" id="SSF51735">
    <property type="entry name" value="NAD(P)-binding Rossmann-fold domains"/>
    <property type="match status" value="1"/>
</dbReference>
<organism evidence="3">
    <name type="scientific">marine sediment metagenome</name>
    <dbReference type="NCBI Taxonomy" id="412755"/>
    <lineage>
        <taxon>unclassified sequences</taxon>
        <taxon>metagenomes</taxon>
        <taxon>ecological metagenomes</taxon>
    </lineage>
</organism>
<evidence type="ECO:0000256" key="1">
    <source>
        <dbReference type="SAM" id="MobiDB-lite"/>
    </source>
</evidence>
<feature type="domain" description="NAD-dependent epimerase/dehydratase" evidence="2">
    <location>
        <begin position="4"/>
        <end position="202"/>
    </location>
</feature>
<feature type="region of interest" description="Disordered" evidence="1">
    <location>
        <begin position="87"/>
        <end position="107"/>
    </location>
</feature>
<gene>
    <name evidence="3" type="ORF">S06H3_41673</name>
</gene>
<feature type="non-terminal residue" evidence="3">
    <location>
        <position position="264"/>
    </location>
</feature>
<reference evidence="3" key="1">
    <citation type="journal article" date="2014" name="Front. Microbiol.">
        <title>High frequency of phylogenetically diverse reductive dehalogenase-homologous genes in deep subseafloor sedimentary metagenomes.</title>
        <authorList>
            <person name="Kawai M."/>
            <person name="Futagami T."/>
            <person name="Toyoda A."/>
            <person name="Takaki Y."/>
            <person name="Nishi S."/>
            <person name="Hori S."/>
            <person name="Arai W."/>
            <person name="Tsubouchi T."/>
            <person name="Morono Y."/>
            <person name="Uchiyama I."/>
            <person name="Ito T."/>
            <person name="Fujiyama A."/>
            <person name="Inagaki F."/>
            <person name="Takami H."/>
        </authorList>
    </citation>
    <scope>NUCLEOTIDE SEQUENCE</scope>
    <source>
        <strain evidence="3">Expedition CK06-06</strain>
    </source>
</reference>
<comment type="caution">
    <text evidence="3">The sequence shown here is derived from an EMBL/GenBank/DDBJ whole genome shotgun (WGS) entry which is preliminary data.</text>
</comment>
<sequence>VIDQIRFVKTDLCVAENCVNVSKDQEIVLNLAARVTGIEYNRTHQAEMFEHNMLLQQLPLRAAHEVGVKRFIQVSTACIYPHDAIVPTPESEGTRGTPEPTNEGYGWSKRMGERLAEYYAQETDMEIGIVRPFNAYGPRDYYDVKTSHVIPALIKKVLDGDDPVVVWGSGNQTRVFVHAKDFAHGIKLLAEKYPYSDPVNVGHDDEISIKDLLAKILELTGLKRNVYYDTSMPEGYPRRAADTTKLKKVTGGFVPSISVEEGLA</sequence>
<dbReference type="PANTHER" id="PTHR43238">
    <property type="entry name" value="GDP-L-FUCOSE SYNTHASE"/>
    <property type="match status" value="1"/>
</dbReference>
<feature type="non-terminal residue" evidence="3">
    <location>
        <position position="1"/>
    </location>
</feature>
<name>X1QSC4_9ZZZZ</name>
<dbReference type="AlphaFoldDB" id="X1QSC4"/>
<dbReference type="InterPro" id="IPR036291">
    <property type="entry name" value="NAD(P)-bd_dom_sf"/>
</dbReference>
<dbReference type="PANTHER" id="PTHR43238:SF1">
    <property type="entry name" value="GDP-L-FUCOSE SYNTHASE"/>
    <property type="match status" value="1"/>
</dbReference>
<accession>X1QSC4</accession>
<dbReference type="Gene3D" id="3.40.50.720">
    <property type="entry name" value="NAD(P)-binding Rossmann-like Domain"/>
    <property type="match status" value="1"/>
</dbReference>
<dbReference type="Pfam" id="PF01370">
    <property type="entry name" value="Epimerase"/>
    <property type="match status" value="1"/>
</dbReference>
<protein>
    <recommendedName>
        <fullName evidence="2">NAD-dependent epimerase/dehydratase domain-containing protein</fullName>
    </recommendedName>
</protein>
<dbReference type="InterPro" id="IPR001509">
    <property type="entry name" value="Epimerase_deHydtase"/>
</dbReference>
<dbReference type="Gene3D" id="3.90.25.10">
    <property type="entry name" value="UDP-galactose 4-epimerase, domain 1"/>
    <property type="match status" value="1"/>
</dbReference>
<proteinExistence type="predicted"/>